<evidence type="ECO:0000256" key="1">
    <source>
        <dbReference type="SAM" id="MobiDB-lite"/>
    </source>
</evidence>
<reference evidence="3" key="1">
    <citation type="submission" date="2016-10" db="EMBL/GenBank/DDBJ databases">
        <authorList>
            <person name="Benchimol M."/>
            <person name="Almeida L.G."/>
            <person name="Vasconcelos A.T."/>
            <person name="Perreira-Neves A."/>
            <person name="Rosa I.A."/>
            <person name="Tasca T."/>
            <person name="Bogo M.R."/>
            <person name="de Souza W."/>
        </authorList>
    </citation>
    <scope>NUCLEOTIDE SEQUENCE [LARGE SCALE GENOMIC DNA]</scope>
    <source>
        <strain evidence="3">K</strain>
    </source>
</reference>
<dbReference type="InterPro" id="IPR050865">
    <property type="entry name" value="BEACH_Domain"/>
</dbReference>
<organism evidence="3 4">
    <name type="scientific">Tritrichomonas foetus</name>
    <dbReference type="NCBI Taxonomy" id="1144522"/>
    <lineage>
        <taxon>Eukaryota</taxon>
        <taxon>Metamonada</taxon>
        <taxon>Parabasalia</taxon>
        <taxon>Tritrichomonadida</taxon>
        <taxon>Tritrichomonadidae</taxon>
        <taxon>Tritrichomonas</taxon>
    </lineage>
</organism>
<dbReference type="PANTHER" id="PTHR13743:SF161">
    <property type="entry name" value="BEIGE_BEACH DOMAIN CONTAINING PROTEIN"/>
    <property type="match status" value="1"/>
</dbReference>
<feature type="domain" description="BEACH" evidence="2">
    <location>
        <begin position="946"/>
        <end position="1264"/>
    </location>
</feature>
<dbReference type="Pfam" id="PF02138">
    <property type="entry name" value="Beach"/>
    <property type="match status" value="1"/>
</dbReference>
<dbReference type="Proteomes" id="UP000179807">
    <property type="component" value="Unassembled WGS sequence"/>
</dbReference>
<protein>
    <recommendedName>
        <fullName evidence="2">BEACH domain-containing protein</fullName>
    </recommendedName>
</protein>
<feature type="compositionally biased region" description="Polar residues" evidence="1">
    <location>
        <begin position="1230"/>
        <end position="1250"/>
    </location>
</feature>
<gene>
    <name evidence="3" type="ORF">TRFO_01568</name>
</gene>
<dbReference type="PROSITE" id="PS50197">
    <property type="entry name" value="BEACH"/>
    <property type="match status" value="1"/>
</dbReference>
<evidence type="ECO:0000313" key="4">
    <source>
        <dbReference type="Proteomes" id="UP000179807"/>
    </source>
</evidence>
<dbReference type="InterPro" id="IPR036372">
    <property type="entry name" value="BEACH_dom_sf"/>
</dbReference>
<dbReference type="Gene3D" id="1.10.1540.10">
    <property type="entry name" value="BEACH domain"/>
    <property type="match status" value="1"/>
</dbReference>
<accession>A0A1J4JZD2</accession>
<dbReference type="EMBL" id="MLAK01000815">
    <property type="protein sequence ID" value="OHT03848.1"/>
    <property type="molecule type" value="Genomic_DNA"/>
</dbReference>
<dbReference type="OrthoDB" id="26681at2759"/>
<comment type="caution">
    <text evidence="3">The sequence shown here is derived from an EMBL/GenBank/DDBJ whole genome shotgun (WGS) entry which is preliminary data.</text>
</comment>
<dbReference type="GeneID" id="94824874"/>
<evidence type="ECO:0000259" key="2">
    <source>
        <dbReference type="PROSITE" id="PS50197"/>
    </source>
</evidence>
<sequence>MNNWHFLTLTFLLDEENTQVIFDIDIQNSNKLVMSPLGKPLDMNKKAIFSLGGTSIENSVNAQFPSRISNVGLFPILTNDQKIELFELGKRIVSNTLPVKEIKYIYSFKEQSSETTGFLNILTQQCGLSPLLPLFKMKSMVLRDGTKFEMSLDFILQLISRILSSFFSCQKKFYKDHGFSIIRYLIINYWLDKFTFKTYISLFSLLQNLKYEELQIHLFVEILANFSFLMKLEEKQIQLRILKNWQQSLFDSCRTIAVKTGLIKQILPAITQFFLNNDHKQHRQYLFKILRNSIESSGFDMSFIEHIMGHALICDKIEVIGEINQFLNTIIIDSKDLFNFKLESNFFIFYIYYYLHHTLEFLQIQGFQILASVYSSKIITPAFASKLVYLLIETYPETALHKQMFDFVSVNLINSHFFLPLFFYLAHKMKIDSISKFLHPSSEYAIGSHWAIWPLIYCIDHPSEQDKILTFLIHSCQNDFCQLFSQLNFVYFHNHSVLTVMSEKFITILQMMAVENPQCSQIAADFYELSQFILLFKLKIPKFIKSFSRNDMVDEITELKPGSLPNHINTLDKTKMISSISTNFNKLQQFHQIHSLNSNNTHSKIEDIVKLPDSTPLLEFYVKIKKNHLNYSWEGRTLAIKNMQMYKQKSLNEYLFFILSLCGFLEASINLSSSPEQNGFKYDGIMEFITSLNLKETEVSENKIAVQIINYHRVCSEKDPIEYSGKVTNPLVVEEKYAQFIEKNRPLRFEASIREAFKRMGLFIKNLKDRVIELENENVKLYTNDTLKLANDFKENLLYYDKKGKRLWVKLWNIMNFNCAPWFMNECEKNMYGRSTVLTPYVPTKITRSGPNFNAPAFTGKPLYQLNCDLITVVKKTPVVLTVYDNGLSIQWRKRVFRISLNWIEDIIKRPNGFEIYTVFGVTFCLGCEVNSIAKFLEILSSNLKMSFSDENCLQEYTKLWTECKISNFEYILLLNKLDGRSFHDLHNYPIVPWLTKSFKTVKTNHSSEDMVNLHLANSSLDNSILDSSITENDGSCSLNQINNSFNSPIGFNHNILDEMKINFKLDIDLRKPFKNDRVERNDILLYLSSIEPFKSFKDVGNFNDIEDLVAKTHSELIPEFFAFEKINMSLDNNLEFVYNHRKLLESPDVSSVLHHWLGRIFLKGKVHPHKNFAIFSKEFTEKCSIETRSGNFLSAKFFSFNKIEFFAKGANTIHSLTLIIHDMNENSSQNHTSLVKTNSELDTSNLGQTETRRSKNVNRKVPKSASLHQRLNFLSSRTARSDLSLSSHIKDSGEFSPSDDSNISVNNNEKKIKIERQKKDVFNFSQIDEVILSVTGGFWVVKSSDGHIFIVDSLNRLSTSSRHINISNYISNLNNPISKNYSRNFVMQLPVKNVKHFSTDGRWIAISYISSSVIDIFYDMILISSIETFENRINLLVCNDRKKMIICVVRDKLFLCDAVCGCISKVVEVKNIKKVIISDEWGFIICYVETTHKKKFLIYSENGDFLKEIYVNEKVIFMKPFKTIKGIDFMLYTLESGNAFILDIFEGNIHGPILMTFSDKIVDASYYEISRTLMTFTENGTVTFVPLELPF</sequence>
<evidence type="ECO:0000313" key="3">
    <source>
        <dbReference type="EMBL" id="OHT03848.1"/>
    </source>
</evidence>
<dbReference type="PANTHER" id="PTHR13743">
    <property type="entry name" value="BEIGE/BEACH-RELATED"/>
    <property type="match status" value="1"/>
</dbReference>
<dbReference type="SUPFAM" id="SSF81837">
    <property type="entry name" value="BEACH domain"/>
    <property type="match status" value="1"/>
</dbReference>
<proteinExistence type="predicted"/>
<dbReference type="RefSeq" id="XP_068356984.1">
    <property type="nucleotide sequence ID" value="XM_068490170.1"/>
</dbReference>
<feature type="region of interest" description="Disordered" evidence="1">
    <location>
        <begin position="1230"/>
        <end position="1265"/>
    </location>
</feature>
<name>A0A1J4JZD2_9EUKA</name>
<dbReference type="InterPro" id="IPR000409">
    <property type="entry name" value="BEACH_dom"/>
</dbReference>
<dbReference type="SMART" id="SM01026">
    <property type="entry name" value="Beach"/>
    <property type="match status" value="1"/>
</dbReference>
<keyword evidence="4" id="KW-1185">Reference proteome</keyword>
<dbReference type="VEuPathDB" id="TrichDB:TRFO_01568"/>